<proteinExistence type="predicted"/>
<dbReference type="SUPFAM" id="SSF52833">
    <property type="entry name" value="Thioredoxin-like"/>
    <property type="match status" value="1"/>
</dbReference>
<reference evidence="3 4" key="1">
    <citation type="submission" date="2022-03" db="EMBL/GenBank/DDBJ databases">
        <authorList>
            <person name="Jo J.-H."/>
            <person name="Im W.-T."/>
        </authorList>
    </citation>
    <scope>NUCLEOTIDE SEQUENCE [LARGE SCALE GENOMIC DNA]</scope>
    <source>
        <strain evidence="3 4">MA9</strain>
    </source>
</reference>
<evidence type="ECO:0000259" key="2">
    <source>
        <dbReference type="Pfam" id="PF00578"/>
    </source>
</evidence>
<keyword evidence="4" id="KW-1185">Reference proteome</keyword>
<name>A0ABS9U9F6_9BACL</name>
<dbReference type="PANTHER" id="PTHR42852">
    <property type="entry name" value="THIOL:DISULFIDE INTERCHANGE PROTEIN DSBE"/>
    <property type="match status" value="1"/>
</dbReference>
<organism evidence="3 4">
    <name type="scientific">Solibacillus palustris</name>
    <dbReference type="NCBI Taxonomy" id="2908203"/>
    <lineage>
        <taxon>Bacteria</taxon>
        <taxon>Bacillati</taxon>
        <taxon>Bacillota</taxon>
        <taxon>Bacilli</taxon>
        <taxon>Bacillales</taxon>
        <taxon>Caryophanaceae</taxon>
        <taxon>Solibacillus</taxon>
    </lineage>
</organism>
<dbReference type="Proteomes" id="UP001316087">
    <property type="component" value="Unassembled WGS sequence"/>
</dbReference>
<dbReference type="Pfam" id="PF00578">
    <property type="entry name" value="AhpC-TSA"/>
    <property type="match status" value="1"/>
</dbReference>
<sequence length="142" mass="16725">MKLYTAMPSLKGASVILNKQQVQKESTLPTFIYFWSMSCPQCKQSIEKLNDIQTLYQNRLSVYAVHMPREKSDYSIEQLNDTVQRLQLTIPIYVDNELTISDTFKNQIVPSYYLFDELQRLRFFKVGFLATKSLQQKIERIL</sequence>
<dbReference type="Gene3D" id="3.40.30.10">
    <property type="entry name" value="Glutaredoxin"/>
    <property type="match status" value="1"/>
</dbReference>
<dbReference type="InterPro" id="IPR000866">
    <property type="entry name" value="AhpC/TSA"/>
</dbReference>
<evidence type="ECO:0000313" key="4">
    <source>
        <dbReference type="Proteomes" id="UP001316087"/>
    </source>
</evidence>
<feature type="domain" description="Alkyl hydroperoxide reductase subunit C/ Thiol specific antioxidant" evidence="2">
    <location>
        <begin position="28"/>
        <end position="122"/>
    </location>
</feature>
<protein>
    <submittedName>
        <fullName evidence="3">TlpA family protein disulfide reductase</fullName>
    </submittedName>
</protein>
<dbReference type="InterPro" id="IPR036249">
    <property type="entry name" value="Thioredoxin-like_sf"/>
</dbReference>
<comment type="caution">
    <text evidence="3">The sequence shown here is derived from an EMBL/GenBank/DDBJ whole genome shotgun (WGS) entry which is preliminary data.</text>
</comment>
<evidence type="ECO:0000256" key="1">
    <source>
        <dbReference type="ARBA" id="ARBA00023157"/>
    </source>
</evidence>
<dbReference type="RefSeq" id="WP_241367822.1">
    <property type="nucleotide sequence ID" value="NZ_JAKZFC010000001.1"/>
</dbReference>
<gene>
    <name evidence="3" type="ORF">LZ480_02645</name>
</gene>
<dbReference type="InterPro" id="IPR050553">
    <property type="entry name" value="Thioredoxin_ResA/DsbE_sf"/>
</dbReference>
<evidence type="ECO:0000313" key="3">
    <source>
        <dbReference type="EMBL" id="MCH7320775.1"/>
    </source>
</evidence>
<dbReference type="CDD" id="cd02966">
    <property type="entry name" value="TlpA_like_family"/>
    <property type="match status" value="1"/>
</dbReference>
<accession>A0ABS9U9F6</accession>
<dbReference type="EMBL" id="JAKZFC010000001">
    <property type="protein sequence ID" value="MCH7320775.1"/>
    <property type="molecule type" value="Genomic_DNA"/>
</dbReference>
<dbReference type="PANTHER" id="PTHR42852:SF12">
    <property type="entry name" value="THIOL-DISULFIDE OXIDOREDUCTASE YKUV"/>
    <property type="match status" value="1"/>
</dbReference>
<keyword evidence="1" id="KW-1015">Disulfide bond</keyword>